<dbReference type="EMBL" id="KQ976785">
    <property type="protein sequence ID" value="KYN08284.1"/>
    <property type="molecule type" value="Genomic_DNA"/>
</dbReference>
<evidence type="ECO:0000313" key="2">
    <source>
        <dbReference type="Proteomes" id="UP000078542"/>
    </source>
</evidence>
<keyword evidence="2" id="KW-1185">Reference proteome</keyword>
<dbReference type="STRING" id="456900.A0A151IQ44"/>
<dbReference type="PANTHER" id="PTHR47326">
    <property type="entry name" value="TRANSPOSABLE ELEMENT TC3 TRANSPOSASE-LIKE PROTEIN"/>
    <property type="match status" value="1"/>
</dbReference>
<proteinExistence type="predicted"/>
<evidence type="ECO:0008006" key="3">
    <source>
        <dbReference type="Google" id="ProtNLM"/>
    </source>
</evidence>
<evidence type="ECO:0000313" key="1">
    <source>
        <dbReference type="EMBL" id="KYN08284.1"/>
    </source>
</evidence>
<accession>A0A151IQ44</accession>
<gene>
    <name evidence="1" type="ORF">ALC62_00714</name>
</gene>
<protein>
    <recommendedName>
        <fullName evidence="3">DUF4817 domain-containing protein</fullName>
    </recommendedName>
</protein>
<name>A0A151IQ44_9HYME</name>
<dbReference type="AlphaFoldDB" id="A0A151IQ44"/>
<reference evidence="1 2" key="1">
    <citation type="submission" date="2016-03" db="EMBL/GenBank/DDBJ databases">
        <title>Cyphomyrmex costatus WGS genome.</title>
        <authorList>
            <person name="Nygaard S."/>
            <person name="Hu H."/>
            <person name="Boomsma J."/>
            <person name="Zhang G."/>
        </authorList>
    </citation>
    <scope>NUCLEOTIDE SEQUENCE [LARGE SCALE GENOMIC DNA]</scope>
    <source>
        <strain evidence="1">MS0001</strain>
        <tissue evidence="1">Whole body</tissue>
    </source>
</reference>
<sequence length="145" mass="17257">MPRLYSNSEYAREYAARFSYRRLPIRFVFSSTFQQLKETGSFNMVPRADGVFALLQNERKTAIILQHFDQNPSTSVRKSSTVIWKTLSTDGRYPYYLQRVQHLLPADMARRRAFCDWFLNQTNRNNDPHFPQNATFRYYNIPTVQ</sequence>
<organism evidence="1 2">
    <name type="scientific">Cyphomyrmex costatus</name>
    <dbReference type="NCBI Taxonomy" id="456900"/>
    <lineage>
        <taxon>Eukaryota</taxon>
        <taxon>Metazoa</taxon>
        <taxon>Ecdysozoa</taxon>
        <taxon>Arthropoda</taxon>
        <taxon>Hexapoda</taxon>
        <taxon>Insecta</taxon>
        <taxon>Pterygota</taxon>
        <taxon>Neoptera</taxon>
        <taxon>Endopterygota</taxon>
        <taxon>Hymenoptera</taxon>
        <taxon>Apocrita</taxon>
        <taxon>Aculeata</taxon>
        <taxon>Formicoidea</taxon>
        <taxon>Formicidae</taxon>
        <taxon>Myrmicinae</taxon>
        <taxon>Cyphomyrmex</taxon>
    </lineage>
</organism>
<dbReference type="Proteomes" id="UP000078542">
    <property type="component" value="Unassembled WGS sequence"/>
</dbReference>
<dbReference type="PANTHER" id="PTHR47326:SF1">
    <property type="entry name" value="HTH PSQ-TYPE DOMAIN-CONTAINING PROTEIN"/>
    <property type="match status" value="1"/>
</dbReference>